<name>A0A075BS34_9CAUD</name>
<gene>
    <name evidence="1" type="ORF">MaMVDC_136</name>
</gene>
<sequence>MKIINCNDWAPRNNLNIPIPVTDLPVDLQELLGKLYFSYSPGRLAWFYYKLAEFGIYGFLYKGNYFNESDYL</sequence>
<dbReference type="EMBL" id="KF356199">
    <property type="protein sequence ID" value="AGR48701.1"/>
    <property type="molecule type" value="Genomic_DNA"/>
</dbReference>
<dbReference type="Proteomes" id="UP000028567">
    <property type="component" value="Segment"/>
</dbReference>
<protein>
    <submittedName>
        <fullName evidence="1">Uncharacterized protein</fullName>
    </submittedName>
</protein>
<dbReference type="KEGG" id="vg:26643314"/>
<proteinExistence type="predicted"/>
<dbReference type="RefSeq" id="YP_009217820.1">
    <property type="nucleotide sequence ID" value="NC_029002.1"/>
</dbReference>
<keyword evidence="2" id="KW-1185">Reference proteome</keyword>
<dbReference type="GeneID" id="26643314"/>
<organism evidence="1 2">
    <name type="scientific">Microcystis phage MaMV-DC</name>
    <dbReference type="NCBI Taxonomy" id="1357715"/>
    <lineage>
        <taxon>Viruses</taxon>
        <taxon>Duplodnaviria</taxon>
        <taxon>Heunggongvirae</taxon>
        <taxon>Uroviricota</taxon>
        <taxon>Caudoviricetes</taxon>
        <taxon>Fukuivirus</taxon>
        <taxon>Fukuivirus MVDC</taxon>
    </lineage>
</organism>
<evidence type="ECO:0000313" key="2">
    <source>
        <dbReference type="Proteomes" id="UP000028567"/>
    </source>
</evidence>
<accession>A0A075BS34</accession>
<evidence type="ECO:0000313" key="1">
    <source>
        <dbReference type="EMBL" id="AGR48701.1"/>
    </source>
</evidence>
<reference evidence="1 2" key="1">
    <citation type="submission" date="2013-07" db="EMBL/GenBank/DDBJ databases">
        <title>Sequencing and analysis of the complete genome of Microcystis aeruginosa phage MaMV-DC.</title>
        <authorList>
            <person name="Ou T."/>
            <person name="Li S.H."/>
            <person name="Zhang Q.Y."/>
        </authorList>
    </citation>
    <scope>NUCLEOTIDE SEQUENCE [LARGE SCALE GENOMIC DNA]</scope>
</reference>